<evidence type="ECO:0000313" key="3">
    <source>
        <dbReference type="Proteomes" id="UP001168821"/>
    </source>
</evidence>
<dbReference type="AlphaFoldDB" id="A0AA38ME48"/>
<gene>
    <name evidence="2" type="ORF">Zmor_012856</name>
</gene>
<feature type="compositionally biased region" description="Basic and acidic residues" evidence="1">
    <location>
        <begin position="17"/>
        <end position="35"/>
    </location>
</feature>
<protein>
    <submittedName>
        <fullName evidence="2">Uncharacterized protein</fullName>
    </submittedName>
</protein>
<reference evidence="2" key="1">
    <citation type="journal article" date="2023" name="G3 (Bethesda)">
        <title>Whole genome assemblies of Zophobas morio and Tenebrio molitor.</title>
        <authorList>
            <person name="Kaur S."/>
            <person name="Stinson S.A."/>
            <person name="diCenzo G.C."/>
        </authorList>
    </citation>
    <scope>NUCLEOTIDE SEQUENCE</scope>
    <source>
        <strain evidence="2">QUZm001</strain>
    </source>
</reference>
<evidence type="ECO:0000256" key="1">
    <source>
        <dbReference type="SAM" id="MobiDB-lite"/>
    </source>
</evidence>
<proteinExistence type="predicted"/>
<evidence type="ECO:0000313" key="2">
    <source>
        <dbReference type="EMBL" id="KAJ3653615.1"/>
    </source>
</evidence>
<feature type="region of interest" description="Disordered" evidence="1">
    <location>
        <begin position="13"/>
        <end position="39"/>
    </location>
</feature>
<name>A0AA38ME48_9CUCU</name>
<keyword evidence="3" id="KW-1185">Reference proteome</keyword>
<dbReference type="EMBL" id="JALNTZ010000004">
    <property type="protein sequence ID" value="KAJ3653615.1"/>
    <property type="molecule type" value="Genomic_DNA"/>
</dbReference>
<sequence length="77" mass="8732">MFIRCYRDVIGQPKNVHKNDGDPRPRGRRPSDDSAARSANFRGWTLTRVLAVVLQDLGRKSAWGRSRRPAGARAWVT</sequence>
<dbReference type="Proteomes" id="UP001168821">
    <property type="component" value="Unassembled WGS sequence"/>
</dbReference>
<accession>A0AA38ME48</accession>
<organism evidence="2 3">
    <name type="scientific">Zophobas morio</name>
    <dbReference type="NCBI Taxonomy" id="2755281"/>
    <lineage>
        <taxon>Eukaryota</taxon>
        <taxon>Metazoa</taxon>
        <taxon>Ecdysozoa</taxon>
        <taxon>Arthropoda</taxon>
        <taxon>Hexapoda</taxon>
        <taxon>Insecta</taxon>
        <taxon>Pterygota</taxon>
        <taxon>Neoptera</taxon>
        <taxon>Endopterygota</taxon>
        <taxon>Coleoptera</taxon>
        <taxon>Polyphaga</taxon>
        <taxon>Cucujiformia</taxon>
        <taxon>Tenebrionidae</taxon>
        <taxon>Zophobas</taxon>
    </lineage>
</organism>
<comment type="caution">
    <text evidence="2">The sequence shown here is derived from an EMBL/GenBank/DDBJ whole genome shotgun (WGS) entry which is preliminary data.</text>
</comment>